<sequence length="174" mass="18853">MFTRDLIPFAFVCALGFALFGTGCDDGKGTPPDVPTGRFEVRVEGAMDRTFTGEARYRLVDGDLAGFELVIDSTSGLSIDVEKGPIRRKTYQVVEWQLMQVERPGGPPGAMAFLETPDAAFEARNGTIQVTYTGEEAIGGKLSLTMEGSREGVPEDTHSIRAEGEWTATQLLVD</sequence>
<organism evidence="1 2">
    <name type="scientific">Longibacter salinarum</name>
    <dbReference type="NCBI Taxonomy" id="1850348"/>
    <lineage>
        <taxon>Bacteria</taxon>
        <taxon>Pseudomonadati</taxon>
        <taxon>Rhodothermota</taxon>
        <taxon>Rhodothermia</taxon>
        <taxon>Rhodothermales</taxon>
        <taxon>Salisaetaceae</taxon>
        <taxon>Longibacter</taxon>
    </lineage>
</organism>
<dbReference type="Proteomes" id="UP000220102">
    <property type="component" value="Unassembled WGS sequence"/>
</dbReference>
<name>A0A2A8D0E3_9BACT</name>
<gene>
    <name evidence="1" type="ORF">CRI94_05130</name>
</gene>
<evidence type="ECO:0000313" key="1">
    <source>
        <dbReference type="EMBL" id="PEN14415.1"/>
    </source>
</evidence>
<dbReference type="RefSeq" id="WP_098074595.1">
    <property type="nucleotide sequence ID" value="NZ_PDEQ01000002.1"/>
</dbReference>
<proteinExistence type="predicted"/>
<keyword evidence="2" id="KW-1185">Reference proteome</keyword>
<dbReference type="AlphaFoldDB" id="A0A2A8D0E3"/>
<evidence type="ECO:0000313" key="2">
    <source>
        <dbReference type="Proteomes" id="UP000220102"/>
    </source>
</evidence>
<protein>
    <submittedName>
        <fullName evidence="1">Uncharacterized protein</fullName>
    </submittedName>
</protein>
<reference evidence="1 2" key="1">
    <citation type="submission" date="2017-10" db="EMBL/GenBank/DDBJ databases">
        <title>Draft genome of Longibacter Salinarum.</title>
        <authorList>
            <person name="Goh K.M."/>
            <person name="Shamsir M.S."/>
            <person name="Lim S.W."/>
        </authorList>
    </citation>
    <scope>NUCLEOTIDE SEQUENCE [LARGE SCALE GENOMIC DNA]</scope>
    <source>
        <strain evidence="1 2">KCTC 52045</strain>
    </source>
</reference>
<dbReference type="EMBL" id="PDEQ01000002">
    <property type="protein sequence ID" value="PEN14415.1"/>
    <property type="molecule type" value="Genomic_DNA"/>
</dbReference>
<comment type="caution">
    <text evidence="1">The sequence shown here is derived from an EMBL/GenBank/DDBJ whole genome shotgun (WGS) entry which is preliminary data.</text>
</comment>
<accession>A0A2A8D0E3</accession>
<dbReference type="PROSITE" id="PS51257">
    <property type="entry name" value="PROKAR_LIPOPROTEIN"/>
    <property type="match status" value="1"/>
</dbReference>
<dbReference type="OrthoDB" id="10010789at2"/>